<reference evidence="2 3" key="1">
    <citation type="journal article" date="2009" name="Stand. Genomic Sci.">
        <title>Complete genome sequence of Dyadobacter fermentans type strain (NS114).</title>
        <authorList>
            <person name="Lang E."/>
            <person name="Lapidus A."/>
            <person name="Chertkov O."/>
            <person name="Brettin T."/>
            <person name="Detter J.C."/>
            <person name="Han C."/>
            <person name="Copeland A."/>
            <person name="Glavina Del Rio T."/>
            <person name="Nolan M."/>
            <person name="Chen F."/>
            <person name="Lucas S."/>
            <person name="Tice H."/>
            <person name="Cheng J.F."/>
            <person name="Land M."/>
            <person name="Hauser L."/>
            <person name="Chang Y.J."/>
            <person name="Jeffries C.D."/>
            <person name="Kopitz M."/>
            <person name="Bruce D."/>
            <person name="Goodwin L."/>
            <person name="Pitluck S."/>
            <person name="Ovchinnikova G."/>
            <person name="Pati A."/>
            <person name="Ivanova N."/>
            <person name="Mavrommatis K."/>
            <person name="Chen A."/>
            <person name="Palaniappan K."/>
            <person name="Chain P."/>
            <person name="Bristow J."/>
            <person name="Eisen J.A."/>
            <person name="Markowitz V."/>
            <person name="Hugenholtz P."/>
            <person name="Goker M."/>
            <person name="Rohde M."/>
            <person name="Kyrpides N.C."/>
            <person name="Klenk H.P."/>
        </authorList>
    </citation>
    <scope>NUCLEOTIDE SEQUENCE [LARGE SCALE GENOMIC DNA]</scope>
    <source>
        <strain evidence="3">ATCC 700827 / DSM 18053 / CIP 107007 / KCTC 52180 / NS114</strain>
    </source>
</reference>
<dbReference type="eggNOG" id="COG0596">
    <property type="taxonomic scope" value="Bacteria"/>
</dbReference>
<evidence type="ECO:0000256" key="1">
    <source>
        <dbReference type="SAM" id="SignalP"/>
    </source>
</evidence>
<keyword evidence="3" id="KW-1185">Reference proteome</keyword>
<dbReference type="EMBL" id="CP001619">
    <property type="protein sequence ID" value="ACT92141.1"/>
    <property type="molecule type" value="Genomic_DNA"/>
</dbReference>
<proteinExistence type="predicted"/>
<dbReference type="HOGENOM" id="CLU_645181_0_0_10"/>
<name>C6W337_DYAFD</name>
<dbReference type="InterPro" id="IPR029058">
    <property type="entry name" value="AB_hydrolase_fold"/>
</dbReference>
<dbReference type="STRING" id="471854.Dfer_0887"/>
<gene>
    <name evidence="2" type="ordered locus">Dfer_0887</name>
</gene>
<feature type="chain" id="PRO_5002972320" description="Lipase" evidence="1">
    <location>
        <begin position="26"/>
        <end position="425"/>
    </location>
</feature>
<feature type="signal peptide" evidence="1">
    <location>
        <begin position="1"/>
        <end position="25"/>
    </location>
</feature>
<dbReference type="AlphaFoldDB" id="C6W337"/>
<dbReference type="KEGG" id="dfe:Dfer_0887"/>
<evidence type="ECO:0000313" key="2">
    <source>
        <dbReference type="EMBL" id="ACT92141.1"/>
    </source>
</evidence>
<sequence length="425" mass="46217">MKILTRSRIMLLTALTALFTSRSLSYGQQTRGVDWIHGLGGDVNSLRRVDSLYNALRRVVTPIRQGYNTSNGITNMATAVQGSTGGANRLGIGHSLGGTAARQVSFWNNSHWRGIVTMGSPLRGAKISASASDGTNTAFINNGIDRMMAGPGVGAGTAPPIFPNLGILIHQVSILGQLFSGTLASKANSTLMNSFGLVGQTAVDLHPNSNYQSGAQFQGATVPKILIWGNEVYPLLWRTVGTYSSDNGTDDQGVSIASTAADIYNTIANGEEALSWANLPMHGFHQWRKGKWEEGKNWVNNDSNAGWEEVIGSNYTELVSWYETVVTCDANQWQACYASSPPPGYCDDYCTDQVYHSYTVYHDYPSDGVVTQRSATNDGGSWQGIHLEAPNTNHGEFKRPDRVRPTLDWVFNNGDQSGHFQIDLR</sequence>
<evidence type="ECO:0000313" key="3">
    <source>
        <dbReference type="Proteomes" id="UP000002011"/>
    </source>
</evidence>
<organism evidence="2 3">
    <name type="scientific">Dyadobacter fermentans (strain ATCC 700827 / DSM 18053 / CIP 107007 / KCTC 52180 / NS114)</name>
    <dbReference type="NCBI Taxonomy" id="471854"/>
    <lineage>
        <taxon>Bacteria</taxon>
        <taxon>Pseudomonadati</taxon>
        <taxon>Bacteroidota</taxon>
        <taxon>Cytophagia</taxon>
        <taxon>Cytophagales</taxon>
        <taxon>Spirosomataceae</taxon>
        <taxon>Dyadobacter</taxon>
    </lineage>
</organism>
<keyword evidence="1" id="KW-0732">Signal</keyword>
<accession>C6W337</accession>
<evidence type="ECO:0008006" key="4">
    <source>
        <dbReference type="Google" id="ProtNLM"/>
    </source>
</evidence>
<protein>
    <recommendedName>
        <fullName evidence="4">Lipase</fullName>
    </recommendedName>
</protein>
<dbReference type="Gene3D" id="3.40.50.1820">
    <property type="entry name" value="alpha/beta hydrolase"/>
    <property type="match status" value="1"/>
</dbReference>
<dbReference type="SUPFAM" id="SSF53474">
    <property type="entry name" value="alpha/beta-Hydrolases"/>
    <property type="match status" value="1"/>
</dbReference>
<dbReference type="Proteomes" id="UP000002011">
    <property type="component" value="Chromosome"/>
</dbReference>